<comment type="caution">
    <text evidence="1">The sequence shown here is derived from an EMBL/GenBank/DDBJ whole genome shotgun (WGS) entry which is preliminary data.</text>
</comment>
<accession>A0ABS8WPA2</accession>
<evidence type="ECO:0000313" key="1">
    <source>
        <dbReference type="EMBL" id="MCE3051332.1"/>
    </source>
</evidence>
<name>A0ABS8WPA2_DATST</name>
<evidence type="ECO:0000313" key="2">
    <source>
        <dbReference type="Proteomes" id="UP000823775"/>
    </source>
</evidence>
<dbReference type="Proteomes" id="UP000823775">
    <property type="component" value="Unassembled WGS sequence"/>
</dbReference>
<sequence>MTRGFYQFLSSRVEAKFVASALLAASASRASSAKRVASAYCASVISSSGRFIVPTG</sequence>
<organism evidence="1 2">
    <name type="scientific">Datura stramonium</name>
    <name type="common">Jimsonweed</name>
    <name type="synonym">Common thornapple</name>
    <dbReference type="NCBI Taxonomy" id="4076"/>
    <lineage>
        <taxon>Eukaryota</taxon>
        <taxon>Viridiplantae</taxon>
        <taxon>Streptophyta</taxon>
        <taxon>Embryophyta</taxon>
        <taxon>Tracheophyta</taxon>
        <taxon>Spermatophyta</taxon>
        <taxon>Magnoliopsida</taxon>
        <taxon>eudicotyledons</taxon>
        <taxon>Gunneridae</taxon>
        <taxon>Pentapetalae</taxon>
        <taxon>asterids</taxon>
        <taxon>lamiids</taxon>
        <taxon>Solanales</taxon>
        <taxon>Solanaceae</taxon>
        <taxon>Solanoideae</taxon>
        <taxon>Datureae</taxon>
        <taxon>Datura</taxon>
    </lineage>
</organism>
<reference evidence="1 2" key="1">
    <citation type="journal article" date="2021" name="BMC Genomics">
        <title>Datura genome reveals duplications of psychoactive alkaloid biosynthetic genes and high mutation rate following tissue culture.</title>
        <authorList>
            <person name="Rajewski A."/>
            <person name="Carter-House D."/>
            <person name="Stajich J."/>
            <person name="Litt A."/>
        </authorList>
    </citation>
    <scope>NUCLEOTIDE SEQUENCE [LARGE SCALE GENOMIC DNA]</scope>
    <source>
        <strain evidence="1">AR-01</strain>
    </source>
</reference>
<dbReference type="EMBL" id="JACEIK010008396">
    <property type="protein sequence ID" value="MCE3051332.1"/>
    <property type="molecule type" value="Genomic_DNA"/>
</dbReference>
<feature type="non-terminal residue" evidence="1">
    <location>
        <position position="56"/>
    </location>
</feature>
<proteinExistence type="predicted"/>
<keyword evidence="2" id="KW-1185">Reference proteome</keyword>
<protein>
    <recommendedName>
        <fullName evidence="3">Secreted protein</fullName>
    </recommendedName>
</protein>
<evidence type="ECO:0008006" key="3">
    <source>
        <dbReference type="Google" id="ProtNLM"/>
    </source>
</evidence>
<gene>
    <name evidence="1" type="ORF">HAX54_049478</name>
</gene>